<accession>A0A397Q5F0</accession>
<dbReference type="AlphaFoldDB" id="A0A397Q5F0"/>
<evidence type="ECO:0000256" key="1">
    <source>
        <dbReference type="ARBA" id="ARBA00023027"/>
    </source>
</evidence>
<dbReference type="Proteomes" id="UP000266273">
    <property type="component" value="Unassembled WGS sequence"/>
</dbReference>
<evidence type="ECO:0000313" key="3">
    <source>
        <dbReference type="EMBL" id="RIA56332.1"/>
    </source>
</evidence>
<dbReference type="EMBL" id="QXDF01000001">
    <property type="protein sequence ID" value="RIA56332.1"/>
    <property type="molecule type" value="Genomic_DNA"/>
</dbReference>
<dbReference type="InterPro" id="IPR036291">
    <property type="entry name" value="NAD(P)-bd_dom_sf"/>
</dbReference>
<keyword evidence="4" id="KW-1185">Reference proteome</keyword>
<dbReference type="SUPFAM" id="SSF51735">
    <property type="entry name" value="NAD(P)-binding Rossmann-fold domains"/>
    <property type="match status" value="1"/>
</dbReference>
<protein>
    <submittedName>
        <fullName evidence="3">Nucleoside-diphosphate-sugar epimerase</fullName>
    </submittedName>
</protein>
<name>A0A397Q5F0_9HYPH</name>
<dbReference type="Gene3D" id="3.40.50.720">
    <property type="entry name" value="NAD(P)-binding Rossmann-like Domain"/>
    <property type="match status" value="1"/>
</dbReference>
<proteinExistence type="predicted"/>
<gene>
    <name evidence="3" type="ORF">BXY53_1436</name>
</gene>
<dbReference type="CDD" id="cd05266">
    <property type="entry name" value="SDR_a4"/>
    <property type="match status" value="1"/>
</dbReference>
<evidence type="ECO:0000313" key="4">
    <source>
        <dbReference type="Proteomes" id="UP000266273"/>
    </source>
</evidence>
<organism evidence="3 4">
    <name type="scientific">Dichotomicrobium thermohalophilum</name>
    <dbReference type="NCBI Taxonomy" id="933063"/>
    <lineage>
        <taxon>Bacteria</taxon>
        <taxon>Pseudomonadati</taxon>
        <taxon>Pseudomonadota</taxon>
        <taxon>Alphaproteobacteria</taxon>
        <taxon>Hyphomicrobiales</taxon>
        <taxon>Hyphomicrobiaceae</taxon>
        <taxon>Dichotomicrobium</taxon>
    </lineage>
</organism>
<sequence length="290" mass="31243">MSVLLAVGLGYSAKELARRLQAQGWRIIGTSRTADGARAIDAIGYEGIHFDGTAPSGALSRAIGEATHLLVSASPGPQGDPLLAQHAADLRGANLQWVGYLSTIGVYGNHDGKWVDEETPPEPTSERGKARVAAERAWAAFAEETGVPLGIFRLSGIYGPGRGPLEKLRRRESRAVIKPGQVFNRIHVEDIATALEAAIARAGQRSGARVYNVTDDEPAPPQDVLDFAADLIGLPHPPRVPFDEAEMSPMARSFYSDNKRTSNARMKAELGVRLRYPTYREGLRALAAQT</sequence>
<feature type="domain" description="NAD-dependent epimerase/dehydratase" evidence="2">
    <location>
        <begin position="95"/>
        <end position="213"/>
    </location>
</feature>
<evidence type="ECO:0000259" key="2">
    <source>
        <dbReference type="Pfam" id="PF01370"/>
    </source>
</evidence>
<dbReference type="Pfam" id="PF01370">
    <property type="entry name" value="Epimerase"/>
    <property type="match status" value="1"/>
</dbReference>
<keyword evidence="1" id="KW-0520">NAD</keyword>
<dbReference type="OrthoDB" id="9808276at2"/>
<dbReference type="InterPro" id="IPR001509">
    <property type="entry name" value="Epimerase_deHydtase"/>
</dbReference>
<dbReference type="PANTHER" id="PTHR43574">
    <property type="entry name" value="EPIMERASE-RELATED"/>
    <property type="match status" value="1"/>
</dbReference>
<comment type="caution">
    <text evidence="3">The sequence shown here is derived from an EMBL/GenBank/DDBJ whole genome shotgun (WGS) entry which is preliminary data.</text>
</comment>
<dbReference type="RefSeq" id="WP_119061136.1">
    <property type="nucleotide sequence ID" value="NZ_QXDF01000001.1"/>
</dbReference>
<reference evidence="3 4" key="1">
    <citation type="submission" date="2018-08" db="EMBL/GenBank/DDBJ databases">
        <title>Genomic Encyclopedia of Archaeal and Bacterial Type Strains, Phase II (KMG-II): from individual species to whole genera.</title>
        <authorList>
            <person name="Goeker M."/>
        </authorList>
    </citation>
    <scope>NUCLEOTIDE SEQUENCE [LARGE SCALE GENOMIC DNA]</scope>
    <source>
        <strain evidence="3 4">DSM 5002</strain>
    </source>
</reference>